<proteinExistence type="predicted"/>
<dbReference type="PROSITE" id="PS51257">
    <property type="entry name" value="PROKAR_LIPOPROTEIN"/>
    <property type="match status" value="1"/>
</dbReference>
<gene>
    <name evidence="2" type="ORF">BCR44DRAFT_1430571</name>
</gene>
<feature type="transmembrane region" description="Helical" evidence="1">
    <location>
        <begin position="12"/>
        <end position="34"/>
    </location>
</feature>
<keyword evidence="1" id="KW-0812">Transmembrane</keyword>
<protein>
    <submittedName>
        <fullName evidence="2">Uncharacterized protein</fullName>
    </submittedName>
</protein>
<dbReference type="EMBL" id="MCFL01000012">
    <property type="protein sequence ID" value="ORZ37627.1"/>
    <property type="molecule type" value="Genomic_DNA"/>
</dbReference>
<evidence type="ECO:0000313" key="2">
    <source>
        <dbReference type="EMBL" id="ORZ37627.1"/>
    </source>
</evidence>
<feature type="non-terminal residue" evidence="2">
    <location>
        <position position="51"/>
    </location>
</feature>
<sequence>MMLERCVVRIERLVSFFVSCFGFLVSCFAFFVRFQVFKCIRFNRGTNVESL</sequence>
<evidence type="ECO:0000256" key="1">
    <source>
        <dbReference type="SAM" id="Phobius"/>
    </source>
</evidence>
<keyword evidence="1" id="KW-0472">Membrane</keyword>
<name>A0A1Y2HSP6_9FUNG</name>
<dbReference type="Proteomes" id="UP000193411">
    <property type="component" value="Unassembled WGS sequence"/>
</dbReference>
<reference evidence="2 3" key="1">
    <citation type="submission" date="2016-07" db="EMBL/GenBank/DDBJ databases">
        <title>Pervasive Adenine N6-methylation of Active Genes in Fungi.</title>
        <authorList>
            <consortium name="DOE Joint Genome Institute"/>
            <person name="Mondo S.J."/>
            <person name="Dannebaum R.O."/>
            <person name="Kuo R.C."/>
            <person name="Labutti K."/>
            <person name="Haridas S."/>
            <person name="Kuo A."/>
            <person name="Salamov A."/>
            <person name="Ahrendt S.R."/>
            <person name="Lipzen A."/>
            <person name="Sullivan W."/>
            <person name="Andreopoulos W.B."/>
            <person name="Clum A."/>
            <person name="Lindquist E."/>
            <person name="Daum C."/>
            <person name="Ramamoorthy G.K."/>
            <person name="Gryganskyi A."/>
            <person name="Culley D."/>
            <person name="Magnuson J.K."/>
            <person name="James T.Y."/>
            <person name="O'Malley M.A."/>
            <person name="Stajich J.E."/>
            <person name="Spatafora J.W."/>
            <person name="Visel A."/>
            <person name="Grigoriev I.V."/>
        </authorList>
    </citation>
    <scope>NUCLEOTIDE SEQUENCE [LARGE SCALE GENOMIC DNA]</scope>
    <source>
        <strain evidence="2 3">PL171</strain>
    </source>
</reference>
<dbReference type="AlphaFoldDB" id="A0A1Y2HSP6"/>
<evidence type="ECO:0000313" key="3">
    <source>
        <dbReference type="Proteomes" id="UP000193411"/>
    </source>
</evidence>
<accession>A0A1Y2HSP6</accession>
<organism evidence="2 3">
    <name type="scientific">Catenaria anguillulae PL171</name>
    <dbReference type="NCBI Taxonomy" id="765915"/>
    <lineage>
        <taxon>Eukaryota</taxon>
        <taxon>Fungi</taxon>
        <taxon>Fungi incertae sedis</taxon>
        <taxon>Blastocladiomycota</taxon>
        <taxon>Blastocladiomycetes</taxon>
        <taxon>Blastocladiales</taxon>
        <taxon>Catenariaceae</taxon>
        <taxon>Catenaria</taxon>
    </lineage>
</organism>
<keyword evidence="1" id="KW-1133">Transmembrane helix</keyword>
<keyword evidence="3" id="KW-1185">Reference proteome</keyword>
<comment type="caution">
    <text evidence="2">The sequence shown here is derived from an EMBL/GenBank/DDBJ whole genome shotgun (WGS) entry which is preliminary data.</text>
</comment>